<feature type="compositionally biased region" description="Basic and acidic residues" evidence="1">
    <location>
        <begin position="11"/>
        <end position="28"/>
    </location>
</feature>
<evidence type="ECO:0000256" key="2">
    <source>
        <dbReference type="SAM" id="Phobius"/>
    </source>
</evidence>
<reference evidence="3" key="1">
    <citation type="submission" date="2022-12" db="EMBL/GenBank/DDBJ databases">
        <authorList>
            <person name="Krivoruchko A.V."/>
            <person name="Elkin A."/>
        </authorList>
    </citation>
    <scope>NUCLEOTIDE SEQUENCE</scope>
    <source>
        <strain evidence="3">IEGM 1388</strain>
    </source>
</reference>
<dbReference type="Proteomes" id="UP001067235">
    <property type="component" value="Unassembled WGS sequence"/>
</dbReference>
<gene>
    <name evidence="3" type="ORF">O4213_00745</name>
</gene>
<keyword evidence="4" id="KW-1185">Reference proteome</keyword>
<accession>A0ABT4MNB2</accession>
<dbReference type="EMBL" id="JAPWIE010000001">
    <property type="protein sequence ID" value="MCZ4548489.1"/>
    <property type="molecule type" value="Genomic_DNA"/>
</dbReference>
<comment type="caution">
    <text evidence="3">The sequence shown here is derived from an EMBL/GenBank/DDBJ whole genome shotgun (WGS) entry which is preliminary data.</text>
</comment>
<protein>
    <recommendedName>
        <fullName evidence="5">Mce-associated membrane protein</fullName>
    </recommendedName>
</protein>
<keyword evidence="2" id="KW-0472">Membrane</keyword>
<evidence type="ECO:0000313" key="4">
    <source>
        <dbReference type="Proteomes" id="UP001067235"/>
    </source>
</evidence>
<evidence type="ECO:0000256" key="1">
    <source>
        <dbReference type="SAM" id="MobiDB-lite"/>
    </source>
</evidence>
<feature type="transmembrane region" description="Helical" evidence="2">
    <location>
        <begin position="51"/>
        <end position="72"/>
    </location>
</feature>
<feature type="region of interest" description="Disordered" evidence="1">
    <location>
        <begin position="1"/>
        <end position="30"/>
    </location>
</feature>
<keyword evidence="2" id="KW-1133">Transmembrane helix</keyword>
<sequence length="219" mass="23539">MSKGTSVAEITKADDNVEDHESTTETKATEPVIAKQATAAKFADRPIRLKTILSIVLVAGLVGLSAFFAWQWHSTSADLNNIEQGQSNDARAEQISLDYATGAAEMNFQSPDEWRGRLTAGTSPELSNRLEQAATSMEQLIQPLQWTSTATPIAAKVESVTDGVYQVVTFVDVLTKNTQTPDGTSSTATYKMSIDSKNGWVITEISGMDPAIDPATAPK</sequence>
<organism evidence="3 4">
    <name type="scientific">Gordonia rubripertincta</name>
    <name type="common">Rhodococcus corallinus</name>
    <dbReference type="NCBI Taxonomy" id="36822"/>
    <lineage>
        <taxon>Bacteria</taxon>
        <taxon>Bacillati</taxon>
        <taxon>Actinomycetota</taxon>
        <taxon>Actinomycetes</taxon>
        <taxon>Mycobacteriales</taxon>
        <taxon>Gordoniaceae</taxon>
        <taxon>Gordonia</taxon>
    </lineage>
</organism>
<evidence type="ECO:0008006" key="5">
    <source>
        <dbReference type="Google" id="ProtNLM"/>
    </source>
</evidence>
<proteinExistence type="predicted"/>
<evidence type="ECO:0000313" key="3">
    <source>
        <dbReference type="EMBL" id="MCZ4548489.1"/>
    </source>
</evidence>
<keyword evidence="2" id="KW-0812">Transmembrane</keyword>
<dbReference type="RefSeq" id="WP_301568938.1">
    <property type="nucleotide sequence ID" value="NZ_JAPWIE010000001.1"/>
</dbReference>
<name>A0ABT4MNB2_GORRU</name>